<evidence type="ECO:0000313" key="1">
    <source>
        <dbReference type="EMBL" id="TWU13774.1"/>
    </source>
</evidence>
<dbReference type="Proteomes" id="UP000320735">
    <property type="component" value="Unassembled WGS sequence"/>
</dbReference>
<dbReference type="AlphaFoldDB" id="A0A5C6BSU0"/>
<organism evidence="1 2">
    <name type="scientific">Symmachiella macrocystis</name>
    <dbReference type="NCBI Taxonomy" id="2527985"/>
    <lineage>
        <taxon>Bacteria</taxon>
        <taxon>Pseudomonadati</taxon>
        <taxon>Planctomycetota</taxon>
        <taxon>Planctomycetia</taxon>
        <taxon>Planctomycetales</taxon>
        <taxon>Planctomycetaceae</taxon>
        <taxon>Symmachiella</taxon>
    </lineage>
</organism>
<proteinExistence type="predicted"/>
<accession>A0A5C6BSU0</accession>
<dbReference type="EMBL" id="SJPP01000001">
    <property type="protein sequence ID" value="TWU13774.1"/>
    <property type="molecule type" value="Genomic_DNA"/>
</dbReference>
<gene>
    <name evidence="1" type="ORF">CA54_26090</name>
</gene>
<comment type="caution">
    <text evidence="1">The sequence shown here is derived from an EMBL/GenBank/DDBJ whole genome shotgun (WGS) entry which is preliminary data.</text>
</comment>
<sequence length="32" mass="3530">MVVIALIDTSCLQFEAIHETFARTVSGFCTIL</sequence>
<keyword evidence="2" id="KW-1185">Reference proteome</keyword>
<evidence type="ECO:0000313" key="2">
    <source>
        <dbReference type="Proteomes" id="UP000320735"/>
    </source>
</evidence>
<name>A0A5C6BSU0_9PLAN</name>
<protein>
    <submittedName>
        <fullName evidence="1">Uncharacterized protein</fullName>
    </submittedName>
</protein>
<reference evidence="1 2" key="1">
    <citation type="submission" date="2019-02" db="EMBL/GenBank/DDBJ databases">
        <title>Deep-cultivation of Planctomycetes and their phenomic and genomic characterization uncovers novel biology.</title>
        <authorList>
            <person name="Wiegand S."/>
            <person name="Jogler M."/>
            <person name="Boedeker C."/>
            <person name="Pinto D."/>
            <person name="Vollmers J."/>
            <person name="Rivas-Marin E."/>
            <person name="Kohn T."/>
            <person name="Peeters S.H."/>
            <person name="Heuer A."/>
            <person name="Rast P."/>
            <person name="Oberbeckmann S."/>
            <person name="Bunk B."/>
            <person name="Jeske O."/>
            <person name="Meyerdierks A."/>
            <person name="Storesund J.E."/>
            <person name="Kallscheuer N."/>
            <person name="Luecker S."/>
            <person name="Lage O.M."/>
            <person name="Pohl T."/>
            <person name="Merkel B.J."/>
            <person name="Hornburger P."/>
            <person name="Mueller R.-W."/>
            <person name="Bruemmer F."/>
            <person name="Labrenz M."/>
            <person name="Spormann A.M."/>
            <person name="Op Den Camp H."/>
            <person name="Overmann J."/>
            <person name="Amann R."/>
            <person name="Jetten M.S.M."/>
            <person name="Mascher T."/>
            <person name="Medema M.H."/>
            <person name="Devos D.P."/>
            <person name="Kaster A.-K."/>
            <person name="Ovreas L."/>
            <person name="Rohde M."/>
            <person name="Galperin M.Y."/>
            <person name="Jogler C."/>
        </authorList>
    </citation>
    <scope>NUCLEOTIDE SEQUENCE [LARGE SCALE GENOMIC DNA]</scope>
    <source>
        <strain evidence="1 2">CA54</strain>
    </source>
</reference>